<evidence type="ECO:0000313" key="4">
    <source>
        <dbReference type="Proteomes" id="UP000189310"/>
    </source>
</evidence>
<accession>A0ABX3ITL5</accession>
<feature type="coiled-coil region" evidence="1">
    <location>
        <begin position="48"/>
        <end position="82"/>
    </location>
</feature>
<proteinExistence type="predicted"/>
<dbReference type="Proteomes" id="UP000189310">
    <property type="component" value="Unassembled WGS sequence"/>
</dbReference>
<name>A0ABX3ITL5_9PSED</name>
<evidence type="ECO:0000313" key="3">
    <source>
        <dbReference type="EMBL" id="ONN71724.1"/>
    </source>
</evidence>
<feature type="compositionally biased region" description="Gly residues" evidence="2">
    <location>
        <begin position="193"/>
        <end position="205"/>
    </location>
</feature>
<gene>
    <name evidence="3" type="ORF">BVL52_08765</name>
</gene>
<evidence type="ECO:0000256" key="1">
    <source>
        <dbReference type="SAM" id="Coils"/>
    </source>
</evidence>
<dbReference type="EMBL" id="MTLN01000004">
    <property type="protein sequence ID" value="ONN71724.1"/>
    <property type="molecule type" value="Genomic_DNA"/>
</dbReference>
<keyword evidence="4" id="KW-1185">Reference proteome</keyword>
<reference evidence="3 4" key="1">
    <citation type="submission" date="2017-01" db="EMBL/GenBank/DDBJ databases">
        <title>Pseudomonas psychrotolerans genome sequencing and assembly.</title>
        <authorList>
            <person name="Vyas B."/>
            <person name="Mayilraj S."/>
        </authorList>
    </citation>
    <scope>NUCLEOTIDE SEQUENCE [LARGE SCALE GENOMIC DNA]</scope>
    <source>
        <strain evidence="3 4">SDS18</strain>
    </source>
</reference>
<protein>
    <recommendedName>
        <fullName evidence="5">Scaffold protein</fullName>
    </recommendedName>
</protein>
<organism evidence="3 4">
    <name type="scientific">Pseudomonas oryzihabitans</name>
    <dbReference type="NCBI Taxonomy" id="47885"/>
    <lineage>
        <taxon>Bacteria</taxon>
        <taxon>Pseudomonadati</taxon>
        <taxon>Pseudomonadota</taxon>
        <taxon>Gammaproteobacteria</taxon>
        <taxon>Pseudomonadales</taxon>
        <taxon>Pseudomonadaceae</taxon>
        <taxon>Pseudomonas</taxon>
    </lineage>
</organism>
<evidence type="ECO:0000256" key="2">
    <source>
        <dbReference type="SAM" id="MobiDB-lite"/>
    </source>
</evidence>
<feature type="region of interest" description="Disordered" evidence="2">
    <location>
        <begin position="191"/>
        <end position="239"/>
    </location>
</feature>
<evidence type="ECO:0008006" key="5">
    <source>
        <dbReference type="Google" id="ProtNLM"/>
    </source>
</evidence>
<dbReference type="RefSeq" id="WP_077171706.1">
    <property type="nucleotide sequence ID" value="NZ_MTLN01000004.1"/>
</dbReference>
<feature type="compositionally biased region" description="Basic and acidic residues" evidence="2">
    <location>
        <begin position="216"/>
        <end position="239"/>
    </location>
</feature>
<keyword evidence="1" id="KW-0175">Coiled coil</keyword>
<comment type="caution">
    <text evidence="3">The sequence shown here is derived from an EMBL/GenBank/DDBJ whole genome shotgun (WGS) entry which is preliminary data.</text>
</comment>
<sequence length="239" mass="25545">MKYLIDKAAFDALEPAMQALYKQQGDNYVLVIEGLPQPEDTSGLKAKVEQLLAEKKTEAEKRKQAEEEARIAAEEAARKSGDTEALDRSWNEKHTKALTEKDATLTALQAQIHSLTVGAAAARIAGELAVQGSAGVLQRLIEHRLSMEMRDGVPTVVVRDNEGRPTAATLAEFKTEVTNDPALAPLVAASKASGGGASGAKGGGAAKTWDQLSGMERVELRRTNPAEHARLKAAHEASR</sequence>